<sequence length="199" mass="21860">MTWFADNSTVIQTLTAIATALIWAVYLQMLLSGVLRQRRPTLSINRGAGEGLQAQIILSNLGYEPIYVQDVLVALDVDGDGTRTSYVTDRRELSDDQTGPGLSGTTQGPMKMGDYISLGTVQGILTRAAPNFDTTRLPGLNEITFIVLGTGQKPGGARKSYRVVRDRGEVRHLQPTRLDTERLSARQCRRIHEDQGSDV</sequence>
<accession>X7EBC6</accession>
<keyword evidence="2" id="KW-1133">Transmembrane helix</keyword>
<organism evidence="3 4">
    <name type="scientific">Roseivivax halodurans JCM 10272</name>
    <dbReference type="NCBI Taxonomy" id="1449350"/>
    <lineage>
        <taxon>Bacteria</taxon>
        <taxon>Pseudomonadati</taxon>
        <taxon>Pseudomonadota</taxon>
        <taxon>Alphaproteobacteria</taxon>
        <taxon>Rhodobacterales</taxon>
        <taxon>Roseobacteraceae</taxon>
        <taxon>Roseivivax</taxon>
    </lineage>
</organism>
<gene>
    <name evidence="3" type="ORF">OCH239_12540</name>
</gene>
<protein>
    <submittedName>
        <fullName evidence="3">Uncharacterized protein</fullName>
    </submittedName>
</protein>
<feature type="region of interest" description="Disordered" evidence="1">
    <location>
        <begin position="86"/>
        <end position="109"/>
    </location>
</feature>
<evidence type="ECO:0000256" key="1">
    <source>
        <dbReference type="SAM" id="MobiDB-lite"/>
    </source>
</evidence>
<evidence type="ECO:0000313" key="4">
    <source>
        <dbReference type="Proteomes" id="UP000022447"/>
    </source>
</evidence>
<feature type="transmembrane region" description="Helical" evidence="2">
    <location>
        <begin position="12"/>
        <end position="35"/>
    </location>
</feature>
<dbReference type="STRING" id="1449350.OCH239_12540"/>
<evidence type="ECO:0000256" key="2">
    <source>
        <dbReference type="SAM" id="Phobius"/>
    </source>
</evidence>
<keyword evidence="2" id="KW-0812">Transmembrane</keyword>
<dbReference type="AlphaFoldDB" id="X7EBC6"/>
<comment type="caution">
    <text evidence="3">The sequence shown here is derived from an EMBL/GenBank/DDBJ whole genome shotgun (WGS) entry which is preliminary data.</text>
</comment>
<reference evidence="3 4" key="1">
    <citation type="submission" date="2014-01" db="EMBL/GenBank/DDBJ databases">
        <title>Roseivivax halodurans JCM 10272 Genome Sequencing.</title>
        <authorList>
            <person name="Lai Q."/>
            <person name="Li G."/>
            <person name="Shao Z."/>
        </authorList>
    </citation>
    <scope>NUCLEOTIDE SEQUENCE [LARGE SCALE GENOMIC DNA]</scope>
    <source>
        <strain evidence="3 4">JCM 10272</strain>
    </source>
</reference>
<name>X7EBC6_9RHOB</name>
<keyword evidence="2" id="KW-0472">Membrane</keyword>
<dbReference type="OrthoDB" id="7406133at2"/>
<dbReference type="eggNOG" id="ENOG5032V0A">
    <property type="taxonomic scope" value="Bacteria"/>
</dbReference>
<keyword evidence="4" id="KW-1185">Reference proteome</keyword>
<proteinExistence type="predicted"/>
<dbReference type="Proteomes" id="UP000022447">
    <property type="component" value="Unassembled WGS sequence"/>
</dbReference>
<dbReference type="RefSeq" id="WP_051489575.1">
    <property type="nucleotide sequence ID" value="NZ_JALZ01000031.1"/>
</dbReference>
<dbReference type="EMBL" id="JALZ01000031">
    <property type="protein sequence ID" value="ETX13267.1"/>
    <property type="molecule type" value="Genomic_DNA"/>
</dbReference>
<evidence type="ECO:0000313" key="3">
    <source>
        <dbReference type="EMBL" id="ETX13267.1"/>
    </source>
</evidence>